<dbReference type="GeneID" id="54573997"/>
<evidence type="ECO:0000313" key="2">
    <source>
        <dbReference type="EMBL" id="KAF2252997.1"/>
    </source>
</evidence>
<dbReference type="EMBL" id="ML987191">
    <property type="protein sequence ID" value="KAF2252997.1"/>
    <property type="molecule type" value="Genomic_DNA"/>
</dbReference>
<dbReference type="Proteomes" id="UP000800094">
    <property type="component" value="Unassembled WGS sequence"/>
</dbReference>
<accession>A0A6A6ISA1</accession>
<feature type="region of interest" description="Disordered" evidence="1">
    <location>
        <begin position="131"/>
        <end position="152"/>
    </location>
</feature>
<name>A0A6A6ISA1_9PLEO</name>
<reference evidence="2" key="1">
    <citation type="journal article" date="2020" name="Stud. Mycol.">
        <title>101 Dothideomycetes genomes: a test case for predicting lifestyles and emergence of pathogens.</title>
        <authorList>
            <person name="Haridas S."/>
            <person name="Albert R."/>
            <person name="Binder M."/>
            <person name="Bloem J."/>
            <person name="Labutti K."/>
            <person name="Salamov A."/>
            <person name="Andreopoulos B."/>
            <person name="Baker S."/>
            <person name="Barry K."/>
            <person name="Bills G."/>
            <person name="Bluhm B."/>
            <person name="Cannon C."/>
            <person name="Castanera R."/>
            <person name="Culley D."/>
            <person name="Daum C."/>
            <person name="Ezra D."/>
            <person name="Gonzalez J."/>
            <person name="Henrissat B."/>
            <person name="Kuo A."/>
            <person name="Liang C."/>
            <person name="Lipzen A."/>
            <person name="Lutzoni F."/>
            <person name="Magnuson J."/>
            <person name="Mondo S."/>
            <person name="Nolan M."/>
            <person name="Ohm R."/>
            <person name="Pangilinan J."/>
            <person name="Park H.-J."/>
            <person name="Ramirez L."/>
            <person name="Alfaro M."/>
            <person name="Sun H."/>
            <person name="Tritt A."/>
            <person name="Yoshinaga Y."/>
            <person name="Zwiers L.-H."/>
            <person name="Turgeon B."/>
            <person name="Goodwin S."/>
            <person name="Spatafora J."/>
            <person name="Crous P."/>
            <person name="Grigoriev I."/>
        </authorList>
    </citation>
    <scope>NUCLEOTIDE SEQUENCE</scope>
    <source>
        <strain evidence="2">CBS 122368</strain>
    </source>
</reference>
<evidence type="ECO:0000256" key="1">
    <source>
        <dbReference type="SAM" id="MobiDB-lite"/>
    </source>
</evidence>
<sequence length="152" mass="16698">MRPGSAHKQRLWRPTSAGVVQTRDGTVIGGRAVGQARWCRVIGRGLKDADWPASEGAGPPFIIIRLRRRLFQGCRPIAPTLGSRRPSGRPSHRAPGAHIIHRASAIRPATVCPGCVRSAVFQVSTQRRVRRRGRVARGREGIRRAPSTPRAR</sequence>
<gene>
    <name evidence="2" type="ORF">BU26DRAFT_212738</name>
</gene>
<evidence type="ECO:0000313" key="3">
    <source>
        <dbReference type="Proteomes" id="UP000800094"/>
    </source>
</evidence>
<organism evidence="2 3">
    <name type="scientific">Trematosphaeria pertusa</name>
    <dbReference type="NCBI Taxonomy" id="390896"/>
    <lineage>
        <taxon>Eukaryota</taxon>
        <taxon>Fungi</taxon>
        <taxon>Dikarya</taxon>
        <taxon>Ascomycota</taxon>
        <taxon>Pezizomycotina</taxon>
        <taxon>Dothideomycetes</taxon>
        <taxon>Pleosporomycetidae</taxon>
        <taxon>Pleosporales</taxon>
        <taxon>Massarineae</taxon>
        <taxon>Trematosphaeriaceae</taxon>
        <taxon>Trematosphaeria</taxon>
    </lineage>
</organism>
<proteinExistence type="predicted"/>
<keyword evidence="3" id="KW-1185">Reference proteome</keyword>
<protein>
    <submittedName>
        <fullName evidence="2">Uncharacterized protein</fullName>
    </submittedName>
</protein>
<dbReference type="AlphaFoldDB" id="A0A6A6ISA1"/>
<dbReference type="RefSeq" id="XP_033688001.1">
    <property type="nucleotide sequence ID" value="XM_033820667.1"/>
</dbReference>